<dbReference type="EMBL" id="JALJOR010000002">
    <property type="protein sequence ID" value="KAK9823080.1"/>
    <property type="molecule type" value="Genomic_DNA"/>
</dbReference>
<accession>A0AAW1QNJ8</accession>
<dbReference type="AlphaFoldDB" id="A0AAW1QNJ8"/>
<dbReference type="Proteomes" id="UP001489004">
    <property type="component" value="Unassembled WGS sequence"/>
</dbReference>
<comment type="caution">
    <text evidence="1">The sequence shown here is derived from an EMBL/GenBank/DDBJ whole genome shotgun (WGS) entry which is preliminary data.</text>
</comment>
<evidence type="ECO:0000313" key="1">
    <source>
        <dbReference type="EMBL" id="KAK9823080.1"/>
    </source>
</evidence>
<gene>
    <name evidence="1" type="ORF">WJX72_000041</name>
</gene>
<protein>
    <submittedName>
        <fullName evidence="1">Uncharacterized protein</fullName>
    </submittedName>
</protein>
<proteinExistence type="predicted"/>
<organism evidence="1 2">
    <name type="scientific">[Myrmecia] bisecta</name>
    <dbReference type="NCBI Taxonomy" id="41462"/>
    <lineage>
        <taxon>Eukaryota</taxon>
        <taxon>Viridiplantae</taxon>
        <taxon>Chlorophyta</taxon>
        <taxon>core chlorophytes</taxon>
        <taxon>Trebouxiophyceae</taxon>
        <taxon>Trebouxiales</taxon>
        <taxon>Trebouxiaceae</taxon>
        <taxon>Myrmecia</taxon>
    </lineage>
</organism>
<reference evidence="1 2" key="1">
    <citation type="journal article" date="2024" name="Nat. Commun.">
        <title>Phylogenomics reveals the evolutionary origins of lichenization in chlorophyte algae.</title>
        <authorList>
            <person name="Puginier C."/>
            <person name="Libourel C."/>
            <person name="Otte J."/>
            <person name="Skaloud P."/>
            <person name="Haon M."/>
            <person name="Grisel S."/>
            <person name="Petersen M."/>
            <person name="Berrin J.G."/>
            <person name="Delaux P.M."/>
            <person name="Dal Grande F."/>
            <person name="Keller J."/>
        </authorList>
    </citation>
    <scope>NUCLEOTIDE SEQUENCE [LARGE SCALE GENOMIC DNA]</scope>
    <source>
        <strain evidence="1 2">SAG 2043</strain>
    </source>
</reference>
<evidence type="ECO:0000313" key="2">
    <source>
        <dbReference type="Proteomes" id="UP001489004"/>
    </source>
</evidence>
<name>A0AAW1QNJ8_9CHLO</name>
<sequence length="199" mass="21757">MEGGDNDLYLHVLALLRPLLRAASGWMELSAAQPTRPLEERSSFATGSYQLIAQMMTAIEVNAREERYCDISQGVEMTGILTCLTSFLFVRFVATLDANKPGQIARVEMQHSNALSLFNFDGSINQGQSLAVVQLLCSLLLPRATAWTPQEWQQAMQATVQRAKARAGQRVGPVCELEQLRVDGLPANPNLGAAPVKSL</sequence>
<keyword evidence="2" id="KW-1185">Reference proteome</keyword>